<gene>
    <name evidence="9" type="primary">pulA</name>
    <name evidence="9" type="ORF">KJI95_17875</name>
</gene>
<evidence type="ECO:0000259" key="6">
    <source>
        <dbReference type="Pfam" id="PF03714"/>
    </source>
</evidence>
<dbReference type="SUPFAM" id="SSF51445">
    <property type="entry name" value="(Trans)glycosidases"/>
    <property type="match status" value="1"/>
</dbReference>
<evidence type="ECO:0000259" key="7">
    <source>
        <dbReference type="Pfam" id="PF11852"/>
    </source>
</evidence>
<keyword evidence="3" id="KW-0378">Hydrolase</keyword>
<dbReference type="Gene3D" id="2.60.40.1130">
    <property type="entry name" value="Rab geranylgeranyltransferase alpha-subunit, insert domain"/>
    <property type="match status" value="1"/>
</dbReference>
<evidence type="ECO:0000256" key="1">
    <source>
        <dbReference type="ARBA" id="ARBA00008061"/>
    </source>
</evidence>
<dbReference type="Proteomes" id="UP001195903">
    <property type="component" value="Unassembled WGS sequence"/>
</dbReference>
<dbReference type="PROSITE" id="PS51257">
    <property type="entry name" value="PROKAR_LIPOPROTEIN"/>
    <property type="match status" value="1"/>
</dbReference>
<evidence type="ECO:0000313" key="10">
    <source>
        <dbReference type="Proteomes" id="UP001195903"/>
    </source>
</evidence>
<dbReference type="NCBIfam" id="TIGR02103">
    <property type="entry name" value="pullul_strch"/>
    <property type="match status" value="1"/>
</dbReference>
<protein>
    <submittedName>
        <fullName evidence="9">Pullulanase-type alpha-1,6-glucosidase</fullName>
    </submittedName>
</protein>
<dbReference type="EMBL" id="JAHEPS010000011">
    <property type="protein sequence ID" value="MBT1446366.1"/>
    <property type="molecule type" value="Genomic_DNA"/>
</dbReference>
<evidence type="ECO:0000256" key="4">
    <source>
        <dbReference type="ARBA" id="ARBA00023295"/>
    </source>
</evidence>
<dbReference type="InterPro" id="IPR014756">
    <property type="entry name" value="Ig_E-set"/>
</dbReference>
<dbReference type="InterPro" id="IPR017853">
    <property type="entry name" value="GH"/>
</dbReference>
<dbReference type="CDD" id="cd02860">
    <property type="entry name" value="E_set_Pullulanase"/>
    <property type="match status" value="1"/>
</dbReference>
<dbReference type="CDD" id="cd10315">
    <property type="entry name" value="CBM41_pullulanase"/>
    <property type="match status" value="1"/>
</dbReference>
<dbReference type="CDD" id="cd11341">
    <property type="entry name" value="AmyAc_Pullulanase_LD-like"/>
    <property type="match status" value="1"/>
</dbReference>
<dbReference type="Pfam" id="PF02922">
    <property type="entry name" value="CBM_48"/>
    <property type="match status" value="1"/>
</dbReference>
<evidence type="ECO:0000256" key="3">
    <source>
        <dbReference type="ARBA" id="ARBA00022801"/>
    </source>
</evidence>
<accession>A0ABS5V9E7</accession>
<comment type="caution">
    <text evidence="9">The sequence shown here is derived from an EMBL/GenBank/DDBJ whole genome shotgun (WGS) entry which is preliminary data.</text>
</comment>
<evidence type="ECO:0000259" key="8">
    <source>
        <dbReference type="Pfam" id="PF17967"/>
    </source>
</evidence>
<dbReference type="Pfam" id="PF17967">
    <property type="entry name" value="Pullulanase_N2"/>
    <property type="match status" value="1"/>
</dbReference>
<keyword evidence="4" id="KW-0326">Glycosidase</keyword>
<evidence type="ECO:0000259" key="5">
    <source>
        <dbReference type="Pfam" id="PF02922"/>
    </source>
</evidence>
<keyword evidence="10" id="KW-1185">Reference proteome</keyword>
<dbReference type="InterPro" id="IPR011839">
    <property type="entry name" value="Pullul_strch"/>
</dbReference>
<dbReference type="InterPro" id="IPR013783">
    <property type="entry name" value="Ig-like_fold"/>
</dbReference>
<feature type="domain" description="Glycoside hydrolase family 13 N-terminal" evidence="5">
    <location>
        <begin position="351"/>
        <end position="434"/>
    </location>
</feature>
<keyword evidence="2" id="KW-0732">Signal</keyword>
<dbReference type="InterPro" id="IPR013780">
    <property type="entry name" value="Glyco_hydro_b"/>
</dbReference>
<name>A0ABS5V9E7_9GAMM</name>
<dbReference type="Pfam" id="PF03714">
    <property type="entry name" value="PUD"/>
    <property type="match status" value="1"/>
</dbReference>
<sequence length="1441" mass="154903">MLSKTNLFRLCAVLLGALVLGGCGSDSSEPGKVLLTCDVPMVPDASGTQCVAPPPIKCTPPTVPDAKNEQCVVGADPTLPDPVYFPAADEAVLYYNRPKDASNTPNDPVYNGYRLHTWNSDSCDAYAAPFDSSDWANGHEFDGIDPNYGAYWIVKLKPGYGECGNFIIHIGTEGSGKALGDGDFKMPLKQDDAKFVRMNFTLHATPSVFEYPILNLGAQPASISGMSAHWLDRHTLVWDQSDEGVAKVSLHASKAADLSISDETGVSGEQFELSQTSLDDAQKARAPAIASWNAFALDVSDDKARELGKSQLVMASYDADGKPLYATYVQTAKALDELYTSGEADANEAALGVQYDGSTVTAALWAPTAQSVSLKLYDSDKKLIKSVPMTEDVQSGVWRVSGSDFDRKLYRYELKLYHPVSKKLETLETTDPYSVNVSANGRFSQFVNLDDADTKPEGWDNHEVPAIADPEDAVVYEGHIRDFSIRDESTSAPNRGKYLAFTELDSAPMQHLSKLAAEGLTHFHVLPATDMATVNELESERVDITDTLGTLCARINDGADACKTQNKAASIQSLLEQALPGSSDAQALIQAMRGLDGFNWGYDPQHFMAPEGSYASSPDGIARVKELRAMNLSLHQIGLRTVLDVVYNHTSSSGLYDNSVLDKVVPGYYHRYDPVSGDMQRSTCCENTATEHVMMSKLMTDTLVTLARDYGYDGFRFDIMGHIPKSELLAARAAVQAVDPDNYFYGEGWNFGEVADNRLFEQATQANLAGSEVGSYNDRIREAIRGGKLFASSASDEALRDQDTLRLSMAGNLKNYVLKDFNGNSAKGSSFSWNSQPTAYAEDPADIINYVSKHDNETLWDKLQYSHPIGMSVEDRVRTQNIAATLPLLSQGIPFLQLGGDMLRSKSMDRNSYDAGDWFNFVDFSQSSNNWNVGLPLAQDNGSNWGTIAGISANPNAAVSGSDIQFASSVFGEFLQIRKQTKLLRLTTADDIIARVGFHNVGKRQKQGVIVMSIDDGAGLADLDPNIDALLVMVNATADEQSHTVPTAAGFSLHPLQQTSIDSRVRGAFFSAGDNEGTFTVPAYTTAVFVKTQGDSQGDGLAATATVGAPDVVPFGSTTVYVRGGMNGWGTANAMSYVGGGEYRVAISLAAGNYEFKLASEDWNTVDFGALSADVAVVDEGVSESLAAKGANLKFSVTTAATYVFALDASNKELPQLKVYNEEPFPGVQVYLRGDMNGWGTGNQLTYLGGGIYRADVQVTAGSKGFKVASSDWSTVDFGSADADGSVTLGTEKALAAKGGNLSLNFDEDTEYSFIFDMSDRSAPVLSVYKTDIFAGNSVYLRGGMNGWGTGNALVYQGGGRYSVDISLDAGAVEFKVASADWSTVDFGAVSGELADVTLAEAEPLAAKGANLKLNVSEAGSYRFSVEGPDPRSPKLTVTKL</sequence>
<dbReference type="InterPro" id="IPR004193">
    <property type="entry name" value="Glyco_hydro_13_N"/>
</dbReference>
<dbReference type="Gene3D" id="2.60.40.10">
    <property type="entry name" value="Immunoglobulins"/>
    <property type="match status" value="4"/>
</dbReference>
<dbReference type="InterPro" id="IPR013784">
    <property type="entry name" value="Carb-bd-like_fold"/>
</dbReference>
<dbReference type="Gene3D" id="2.60.40.1180">
    <property type="entry name" value="Golgi alpha-mannosidase II"/>
    <property type="match status" value="1"/>
</dbReference>
<evidence type="ECO:0000313" key="9">
    <source>
        <dbReference type="EMBL" id="MBT1446366.1"/>
    </source>
</evidence>
<dbReference type="RefSeq" id="WP_214508568.1">
    <property type="nucleotide sequence ID" value="NZ_JAHEPS010000011.1"/>
</dbReference>
<proteinExistence type="inferred from homology"/>
<dbReference type="SUPFAM" id="SSF49452">
    <property type="entry name" value="Starch-binding domain-like"/>
    <property type="match status" value="1"/>
</dbReference>
<comment type="similarity">
    <text evidence="1">Belongs to the glycosyl hydrolase 13 family.</text>
</comment>
<dbReference type="Gene3D" id="2.60.40.1110">
    <property type="match status" value="1"/>
</dbReference>
<feature type="domain" description="Pullulanase N2" evidence="8">
    <location>
        <begin position="227"/>
        <end position="337"/>
    </location>
</feature>
<dbReference type="InterPro" id="IPR024561">
    <property type="entry name" value="Pullul_strch_C"/>
</dbReference>
<dbReference type="SUPFAM" id="SSF51011">
    <property type="entry name" value="Glycosyl hydrolase domain"/>
    <property type="match status" value="1"/>
</dbReference>
<feature type="domain" description="Alpha-1,6-glucosidases pullulanase-type C-terminal" evidence="7">
    <location>
        <begin position="927"/>
        <end position="1091"/>
    </location>
</feature>
<organism evidence="9 10">
    <name type="scientific">Shewanella jiangmenensis</name>
    <dbReference type="NCBI Taxonomy" id="2837387"/>
    <lineage>
        <taxon>Bacteria</taxon>
        <taxon>Pseudomonadati</taxon>
        <taxon>Pseudomonadota</taxon>
        <taxon>Gammaproteobacteria</taxon>
        <taxon>Alteromonadales</taxon>
        <taxon>Shewanellaceae</taxon>
        <taxon>Shewanella</taxon>
    </lineage>
</organism>
<dbReference type="Gene3D" id="3.20.20.80">
    <property type="entry name" value="Glycosidases"/>
    <property type="match status" value="1"/>
</dbReference>
<reference evidence="9 10" key="1">
    <citation type="submission" date="2021-05" db="EMBL/GenBank/DDBJ databases">
        <title>Shewanella sp. JM162201.</title>
        <authorList>
            <person name="Xu S."/>
            <person name="Li A."/>
        </authorList>
    </citation>
    <scope>NUCLEOTIDE SEQUENCE [LARGE SCALE GENOMIC DNA]</scope>
    <source>
        <strain evidence="9 10">JM162201</strain>
    </source>
</reference>
<dbReference type="CDD" id="cd02861">
    <property type="entry name" value="E_set_pullulanase_like"/>
    <property type="match status" value="3"/>
</dbReference>
<feature type="domain" description="Pullulanase carbohydrate-binding module 41" evidence="6">
    <location>
        <begin position="91"/>
        <end position="190"/>
    </location>
</feature>
<dbReference type="InterPro" id="IPR040671">
    <property type="entry name" value="Pullulanase_N2"/>
</dbReference>
<dbReference type="SUPFAM" id="SSF81296">
    <property type="entry name" value="E set domains"/>
    <property type="match status" value="3"/>
</dbReference>
<evidence type="ECO:0000256" key="2">
    <source>
        <dbReference type="ARBA" id="ARBA00022729"/>
    </source>
</evidence>
<dbReference type="Pfam" id="PF11852">
    <property type="entry name" value="Pullul_strch_C"/>
    <property type="match status" value="1"/>
</dbReference>
<dbReference type="InterPro" id="IPR005323">
    <property type="entry name" value="CBM41_pullulanase"/>
</dbReference>
<dbReference type="PANTHER" id="PTHR43002">
    <property type="entry name" value="GLYCOGEN DEBRANCHING ENZYME"/>
    <property type="match status" value="1"/>
</dbReference>